<evidence type="ECO:0000256" key="5">
    <source>
        <dbReference type="ARBA" id="ARBA00023027"/>
    </source>
</evidence>
<dbReference type="Pfam" id="PF01593">
    <property type="entry name" value="Amino_oxidase"/>
    <property type="match status" value="1"/>
</dbReference>
<dbReference type="Gene3D" id="3.50.50.60">
    <property type="entry name" value="FAD/NAD(P)-binding domain"/>
    <property type="match status" value="2"/>
</dbReference>
<reference evidence="7 8" key="1">
    <citation type="journal article" date="2013" name="BMC Microbiol.">
        <title>Identification of the type II cytochrome c maturation pathway in anammox bacteria by comparative genomics.</title>
        <authorList>
            <person name="Ferousi C."/>
            <person name="Speth D.R."/>
            <person name="Reimann J."/>
            <person name="Op den Camp H.J."/>
            <person name="Allen J.W."/>
            <person name="Keltjens J.T."/>
            <person name="Jetten M.S."/>
        </authorList>
    </citation>
    <scope>NUCLEOTIDE SEQUENCE [LARGE SCALE GENOMIC DNA]</scope>
    <source>
        <strain evidence="7">RU1</strain>
    </source>
</reference>
<evidence type="ECO:0000256" key="1">
    <source>
        <dbReference type="ARBA" id="ARBA00022630"/>
    </source>
</evidence>
<evidence type="ECO:0000259" key="6">
    <source>
        <dbReference type="Pfam" id="PF01593"/>
    </source>
</evidence>
<keyword evidence="3" id="KW-0274">FAD</keyword>
<dbReference type="SUPFAM" id="SSF51905">
    <property type="entry name" value="FAD/NAD(P)-binding domain"/>
    <property type="match status" value="1"/>
</dbReference>
<comment type="caution">
    <text evidence="7">The sequence shown here is derived from an EMBL/GenBank/DDBJ whole genome shotgun (WGS) entry which is preliminary data.</text>
</comment>
<dbReference type="InterPro" id="IPR002937">
    <property type="entry name" value="Amino_oxidase"/>
</dbReference>
<name>A0A0M2UT06_9BACT</name>
<dbReference type="Proteomes" id="UP000034954">
    <property type="component" value="Unassembled WGS sequence"/>
</dbReference>
<evidence type="ECO:0000256" key="3">
    <source>
        <dbReference type="ARBA" id="ARBA00022827"/>
    </source>
</evidence>
<evidence type="ECO:0000313" key="8">
    <source>
        <dbReference type="Proteomes" id="UP000034954"/>
    </source>
</evidence>
<evidence type="ECO:0000256" key="2">
    <source>
        <dbReference type="ARBA" id="ARBA00022729"/>
    </source>
</evidence>
<evidence type="ECO:0000256" key="4">
    <source>
        <dbReference type="ARBA" id="ARBA00022857"/>
    </source>
</evidence>
<keyword evidence="8" id="KW-1185">Reference proteome</keyword>
<dbReference type="PANTHER" id="PTHR46091">
    <property type="entry name" value="BLR7054 PROTEIN"/>
    <property type="match status" value="1"/>
</dbReference>
<dbReference type="AlphaFoldDB" id="A0A0M2UT06"/>
<accession>A0A0M2UT06</accession>
<dbReference type="InterPro" id="IPR052206">
    <property type="entry name" value="Retinol_saturase"/>
</dbReference>
<dbReference type="InterPro" id="IPR036188">
    <property type="entry name" value="FAD/NAD-bd_sf"/>
</dbReference>
<evidence type="ECO:0000313" key="7">
    <source>
        <dbReference type="EMBL" id="KKO18982.1"/>
    </source>
</evidence>
<keyword evidence="4" id="KW-0521">NADP</keyword>
<dbReference type="GO" id="GO:0016491">
    <property type="term" value="F:oxidoreductase activity"/>
    <property type="evidence" value="ECO:0007669"/>
    <property type="project" value="InterPro"/>
</dbReference>
<keyword evidence="2" id="KW-0732">Signal</keyword>
<gene>
    <name evidence="7" type="ORF">BROFUL_02276</name>
</gene>
<organism evidence="7 8">
    <name type="scientific">Candidatus Brocadia fulgida</name>
    <dbReference type="NCBI Taxonomy" id="380242"/>
    <lineage>
        <taxon>Bacteria</taxon>
        <taxon>Pseudomonadati</taxon>
        <taxon>Planctomycetota</taxon>
        <taxon>Candidatus Brocadiia</taxon>
        <taxon>Candidatus Brocadiales</taxon>
        <taxon>Candidatus Brocadiaceae</taxon>
        <taxon>Candidatus Brocadia</taxon>
    </lineage>
</organism>
<feature type="domain" description="Amine oxidase" evidence="6">
    <location>
        <begin position="2"/>
        <end position="257"/>
    </location>
</feature>
<dbReference type="EMBL" id="LAQJ01000225">
    <property type="protein sequence ID" value="KKO18982.1"/>
    <property type="molecule type" value="Genomic_DNA"/>
</dbReference>
<dbReference type="PANTHER" id="PTHR46091:SF3">
    <property type="entry name" value="AMINE OXIDASE DOMAIN-CONTAINING PROTEIN"/>
    <property type="match status" value="1"/>
</dbReference>
<protein>
    <recommendedName>
        <fullName evidence="6">Amine oxidase domain-containing protein</fullName>
    </recommendedName>
</protein>
<sequence>MSRGLKILLVEKNVNPGGYLSSFKRGDFIFDSAVDCFSGIEKGGLISNVLKLLDVDSQVHFVRVDPIRVSMFPNLKVSVDSDINTYMDKLMAIFPSEAAAIRGFFKRASMVYDELQIAINKLISGEFELNIISPNILKLMYSSYEELLVEYITDYRLKAVLSDRCTFVGLPPSKASAFSMIALMMSYFKFGAYRPVGGFQKLANVFVDGIRKNGGKAIFGTEAKQIILDKQNYCTGVKCDNGDEYTTRYIISNADFNHTFRSIMGGKYSSFARDMTENIGSSTSFFIVYAGIMGDAGKYSSIGYYPSYDMEGFFSPDKTFKEDTTIGITIASIEDKSRVPADCNTIVLHEMADGSRWDCVDKSKCTGAVLKKAESIIPDIMDRIVVLDSATPQTLQRYTGNYHALHLAGDRRRCSRG</sequence>
<keyword evidence="5" id="KW-0520">NAD</keyword>
<proteinExistence type="predicted"/>
<keyword evidence="1" id="KW-0285">Flavoprotein</keyword>